<evidence type="ECO:0000313" key="2">
    <source>
        <dbReference type="Proteomes" id="UP000823561"/>
    </source>
</evidence>
<organism evidence="1 2">
    <name type="scientific">Alosa alosa</name>
    <name type="common">allis shad</name>
    <dbReference type="NCBI Taxonomy" id="278164"/>
    <lineage>
        <taxon>Eukaryota</taxon>
        <taxon>Metazoa</taxon>
        <taxon>Chordata</taxon>
        <taxon>Craniata</taxon>
        <taxon>Vertebrata</taxon>
        <taxon>Euteleostomi</taxon>
        <taxon>Actinopterygii</taxon>
        <taxon>Neopterygii</taxon>
        <taxon>Teleostei</taxon>
        <taxon>Clupei</taxon>
        <taxon>Clupeiformes</taxon>
        <taxon>Clupeoidei</taxon>
        <taxon>Clupeidae</taxon>
        <taxon>Alosa</taxon>
    </lineage>
</organism>
<comment type="caution">
    <text evidence="1">The sequence shown here is derived from an EMBL/GenBank/DDBJ whole genome shotgun (WGS) entry which is preliminary data.</text>
</comment>
<accession>A0AAV6H6E9</accession>
<keyword evidence="2" id="KW-1185">Reference proteome</keyword>
<dbReference type="EMBL" id="JADWDJ010000003">
    <property type="protein sequence ID" value="KAG5282938.1"/>
    <property type="molecule type" value="Genomic_DNA"/>
</dbReference>
<proteinExistence type="predicted"/>
<evidence type="ECO:0000313" key="1">
    <source>
        <dbReference type="EMBL" id="KAG5282938.1"/>
    </source>
</evidence>
<name>A0AAV6H6E9_9TELE</name>
<sequence>AAPSSVGQASLCTRQNTLDLFLEQISQVSSVCVCVCVCAPVCVCVCVRVCVCASVCMCVCVCVCVCVFSSCGRPLSVAASPLCVG</sequence>
<dbReference type="AlphaFoldDB" id="A0AAV6H6E9"/>
<protein>
    <submittedName>
        <fullName evidence="1">Uncharacterized protein</fullName>
    </submittedName>
</protein>
<dbReference type="Proteomes" id="UP000823561">
    <property type="component" value="Chromosome 3"/>
</dbReference>
<feature type="non-terminal residue" evidence="1">
    <location>
        <position position="1"/>
    </location>
</feature>
<gene>
    <name evidence="1" type="ORF">AALO_G00036390</name>
</gene>
<reference evidence="1" key="1">
    <citation type="submission" date="2020-10" db="EMBL/GenBank/DDBJ databases">
        <title>Chromosome-scale genome assembly of the Allis shad, Alosa alosa.</title>
        <authorList>
            <person name="Margot Z."/>
            <person name="Christophe K."/>
            <person name="Cabau C."/>
            <person name="Louis A."/>
            <person name="Berthelot C."/>
            <person name="Parey E."/>
            <person name="Roest Crollius H."/>
            <person name="Montfort J."/>
            <person name="Robinson-Rechavi M."/>
            <person name="Bucao C."/>
            <person name="Bouchez O."/>
            <person name="Gislard M."/>
            <person name="Lluch J."/>
            <person name="Milhes M."/>
            <person name="Lampietro C."/>
            <person name="Lopez Roques C."/>
            <person name="Donnadieu C."/>
            <person name="Braasch I."/>
            <person name="Desvignes T."/>
            <person name="Postlethwait J."/>
            <person name="Bobe J."/>
            <person name="Guiguen Y."/>
        </authorList>
    </citation>
    <scope>NUCLEOTIDE SEQUENCE</scope>
    <source>
        <strain evidence="1">M-15738</strain>
        <tissue evidence="1">Blood</tissue>
    </source>
</reference>